<organism evidence="2 3">
    <name type="scientific">Cristinia sonorae</name>
    <dbReference type="NCBI Taxonomy" id="1940300"/>
    <lineage>
        <taxon>Eukaryota</taxon>
        <taxon>Fungi</taxon>
        <taxon>Dikarya</taxon>
        <taxon>Basidiomycota</taxon>
        <taxon>Agaricomycotina</taxon>
        <taxon>Agaricomycetes</taxon>
        <taxon>Agaricomycetidae</taxon>
        <taxon>Agaricales</taxon>
        <taxon>Pleurotineae</taxon>
        <taxon>Stephanosporaceae</taxon>
        <taxon>Cristinia</taxon>
    </lineage>
</organism>
<feature type="region of interest" description="Disordered" evidence="1">
    <location>
        <begin position="1"/>
        <end position="93"/>
    </location>
</feature>
<evidence type="ECO:0000313" key="3">
    <source>
        <dbReference type="Proteomes" id="UP000813824"/>
    </source>
</evidence>
<dbReference type="GO" id="GO:0006261">
    <property type="term" value="P:DNA-templated DNA replication"/>
    <property type="evidence" value="ECO:0007669"/>
    <property type="project" value="TreeGrafter"/>
</dbReference>
<accession>A0A8K0UJJ8</accession>
<name>A0A8K0UJJ8_9AGAR</name>
<feature type="compositionally biased region" description="Basic and acidic residues" evidence="1">
    <location>
        <begin position="22"/>
        <end position="35"/>
    </location>
</feature>
<dbReference type="PANTHER" id="PTHR14303">
    <property type="entry name" value="DNA POLYMERASE DELTA SUBUNIT 4"/>
    <property type="match status" value="1"/>
</dbReference>
<dbReference type="AlphaFoldDB" id="A0A8K0UJJ8"/>
<keyword evidence="3" id="KW-1185">Reference proteome</keyword>
<dbReference type="OrthoDB" id="337486at2759"/>
<dbReference type="PANTHER" id="PTHR14303:SF0">
    <property type="entry name" value="DNA POLYMERASE DELTA SUBUNIT 4"/>
    <property type="match status" value="1"/>
</dbReference>
<reference evidence="2" key="1">
    <citation type="journal article" date="2021" name="New Phytol.">
        <title>Evolutionary innovations through gain and loss of genes in the ectomycorrhizal Boletales.</title>
        <authorList>
            <person name="Wu G."/>
            <person name="Miyauchi S."/>
            <person name="Morin E."/>
            <person name="Kuo A."/>
            <person name="Drula E."/>
            <person name="Varga T."/>
            <person name="Kohler A."/>
            <person name="Feng B."/>
            <person name="Cao Y."/>
            <person name="Lipzen A."/>
            <person name="Daum C."/>
            <person name="Hundley H."/>
            <person name="Pangilinan J."/>
            <person name="Johnson J."/>
            <person name="Barry K."/>
            <person name="LaButti K."/>
            <person name="Ng V."/>
            <person name="Ahrendt S."/>
            <person name="Min B."/>
            <person name="Choi I.G."/>
            <person name="Park H."/>
            <person name="Plett J.M."/>
            <person name="Magnuson J."/>
            <person name="Spatafora J.W."/>
            <person name="Nagy L.G."/>
            <person name="Henrissat B."/>
            <person name="Grigoriev I.V."/>
            <person name="Yang Z.L."/>
            <person name="Xu J."/>
            <person name="Martin F.M."/>
        </authorList>
    </citation>
    <scope>NUCLEOTIDE SEQUENCE</scope>
    <source>
        <strain evidence="2">KKN 215</strain>
    </source>
</reference>
<dbReference type="GO" id="GO:0003887">
    <property type="term" value="F:DNA-directed DNA polymerase activity"/>
    <property type="evidence" value="ECO:0007669"/>
    <property type="project" value="TreeGrafter"/>
</dbReference>
<feature type="compositionally biased region" description="Polar residues" evidence="1">
    <location>
        <begin position="1"/>
        <end position="20"/>
    </location>
</feature>
<sequence>MSTLKQAQITFQPRRTTSAASRGKEKAPARTHSSDAEVDSSTVSKKRKLKTDDVEDDVQAPKKAKRVFDSRVGEENSQDQEGSAVEQGPEKLRLNDKRWSKVYADAREKMGNIQPIHGKEQNKIHHVLRVFDLSYEYGPCVGVTRLERWERADALGLNPPPEVKDILLTKESLEEDGYKQCVFHQFEV</sequence>
<protein>
    <submittedName>
        <fullName evidence="2">DNA polymerase delta, subunit 4-domain-containing protein</fullName>
    </submittedName>
</protein>
<proteinExistence type="predicted"/>
<dbReference type="EMBL" id="JAEVFJ010000035">
    <property type="protein sequence ID" value="KAH8091718.1"/>
    <property type="molecule type" value="Genomic_DNA"/>
</dbReference>
<comment type="caution">
    <text evidence="2">The sequence shown here is derived from an EMBL/GenBank/DDBJ whole genome shotgun (WGS) entry which is preliminary data.</text>
</comment>
<dbReference type="InterPro" id="IPR007218">
    <property type="entry name" value="DNA_pol_delta_4"/>
</dbReference>
<dbReference type="GO" id="GO:0000731">
    <property type="term" value="P:DNA synthesis involved in DNA repair"/>
    <property type="evidence" value="ECO:0007669"/>
    <property type="project" value="InterPro"/>
</dbReference>
<gene>
    <name evidence="2" type="ORF">BXZ70DRAFT_952974</name>
</gene>
<dbReference type="Proteomes" id="UP000813824">
    <property type="component" value="Unassembled WGS sequence"/>
</dbReference>
<evidence type="ECO:0000313" key="2">
    <source>
        <dbReference type="EMBL" id="KAH8091718.1"/>
    </source>
</evidence>
<dbReference type="Pfam" id="PF04081">
    <property type="entry name" value="DNA_pol_delta_4"/>
    <property type="match status" value="1"/>
</dbReference>
<evidence type="ECO:0000256" key="1">
    <source>
        <dbReference type="SAM" id="MobiDB-lite"/>
    </source>
</evidence>
<dbReference type="GO" id="GO:0043625">
    <property type="term" value="C:delta DNA polymerase complex"/>
    <property type="evidence" value="ECO:0007669"/>
    <property type="project" value="TreeGrafter"/>
</dbReference>